<evidence type="ECO:0000313" key="1">
    <source>
        <dbReference type="EMBL" id="ELP30937.1"/>
    </source>
</evidence>
<organism evidence="1 2">
    <name type="scientific">Rhodopirellula baltica SWK14</name>
    <dbReference type="NCBI Taxonomy" id="993516"/>
    <lineage>
        <taxon>Bacteria</taxon>
        <taxon>Pseudomonadati</taxon>
        <taxon>Planctomycetota</taxon>
        <taxon>Planctomycetia</taxon>
        <taxon>Pirellulales</taxon>
        <taxon>Pirellulaceae</taxon>
        <taxon>Rhodopirellula</taxon>
    </lineage>
</organism>
<evidence type="ECO:0000313" key="2">
    <source>
        <dbReference type="Proteomes" id="UP000010959"/>
    </source>
</evidence>
<reference evidence="1 2" key="1">
    <citation type="journal article" date="2013" name="Mar. Genomics">
        <title>Expression of sulfatases in Rhodopirellula baltica and the diversity of sulfatases in the genus Rhodopirellula.</title>
        <authorList>
            <person name="Wegner C.E."/>
            <person name="Richter-Heitmann T."/>
            <person name="Klindworth A."/>
            <person name="Klockow C."/>
            <person name="Richter M."/>
            <person name="Achstetter T."/>
            <person name="Glockner F.O."/>
            <person name="Harder J."/>
        </authorList>
    </citation>
    <scope>NUCLEOTIDE SEQUENCE [LARGE SCALE GENOMIC DNA]</scope>
    <source>
        <strain evidence="1 2">SWK14</strain>
    </source>
</reference>
<dbReference type="Proteomes" id="UP000010959">
    <property type="component" value="Unassembled WGS sequence"/>
</dbReference>
<protein>
    <submittedName>
        <fullName evidence="1">Uncharacterized protein</fullName>
    </submittedName>
</protein>
<dbReference type="EMBL" id="AMWG01000140">
    <property type="protein sequence ID" value="ELP30937.1"/>
    <property type="molecule type" value="Genomic_DNA"/>
</dbReference>
<dbReference type="AlphaFoldDB" id="L7CBB7"/>
<accession>L7CBB7</accession>
<sequence>MHQPIARSGCFGKGLRIAARLQVGLVRIRCADESALRPRHSKSSGDGMVEFIGSAANKVLLCENTARAN</sequence>
<proteinExistence type="predicted"/>
<gene>
    <name evidence="1" type="ORF">RBSWK_05203</name>
</gene>
<name>L7CBB7_RHOBT</name>
<comment type="caution">
    <text evidence="1">The sequence shown here is derived from an EMBL/GenBank/DDBJ whole genome shotgun (WGS) entry which is preliminary data.</text>
</comment>